<evidence type="ECO:0000256" key="1">
    <source>
        <dbReference type="ARBA" id="ARBA00004141"/>
    </source>
</evidence>
<dbReference type="AlphaFoldDB" id="A0A8C7IUS8"/>
<dbReference type="GeneTree" id="ENSGT00940000157019"/>
<feature type="transmembrane region" description="Helical" evidence="6">
    <location>
        <begin position="212"/>
        <end position="236"/>
    </location>
</feature>
<keyword evidence="3 6" id="KW-0812">Transmembrane</keyword>
<evidence type="ECO:0000256" key="7">
    <source>
        <dbReference type="SAM" id="MobiDB-lite"/>
    </source>
</evidence>
<dbReference type="Proteomes" id="UP000694557">
    <property type="component" value="Unassembled WGS sequence"/>
</dbReference>
<feature type="compositionally biased region" description="Basic and acidic residues" evidence="7">
    <location>
        <begin position="938"/>
        <end position="948"/>
    </location>
</feature>
<keyword evidence="4 6" id="KW-1133">Transmembrane helix</keyword>
<feature type="region of interest" description="Disordered" evidence="7">
    <location>
        <begin position="816"/>
        <end position="891"/>
    </location>
</feature>
<organism evidence="9 10">
    <name type="scientific">Oncorhynchus kisutch</name>
    <name type="common">Coho salmon</name>
    <name type="synonym">Salmo kisutch</name>
    <dbReference type="NCBI Taxonomy" id="8019"/>
    <lineage>
        <taxon>Eukaryota</taxon>
        <taxon>Metazoa</taxon>
        <taxon>Chordata</taxon>
        <taxon>Craniata</taxon>
        <taxon>Vertebrata</taxon>
        <taxon>Euteleostomi</taxon>
        <taxon>Actinopterygii</taxon>
        <taxon>Neopterygii</taxon>
        <taxon>Teleostei</taxon>
        <taxon>Protacanthopterygii</taxon>
        <taxon>Salmoniformes</taxon>
        <taxon>Salmonidae</taxon>
        <taxon>Salmoninae</taxon>
        <taxon>Oncorhynchus</taxon>
    </lineage>
</organism>
<feature type="compositionally biased region" description="Acidic residues" evidence="7">
    <location>
        <begin position="506"/>
        <end position="515"/>
    </location>
</feature>
<feature type="transmembrane region" description="Helical" evidence="6">
    <location>
        <begin position="401"/>
        <end position="424"/>
    </location>
</feature>
<evidence type="ECO:0000313" key="10">
    <source>
        <dbReference type="Proteomes" id="UP000694557"/>
    </source>
</evidence>
<dbReference type="InterPro" id="IPR007632">
    <property type="entry name" value="Anoctamin"/>
</dbReference>
<keyword evidence="10" id="KW-1185">Reference proteome</keyword>
<evidence type="ECO:0000259" key="8">
    <source>
        <dbReference type="Pfam" id="PF04547"/>
    </source>
</evidence>
<feature type="transmembrane region" description="Helical" evidence="6">
    <location>
        <begin position="318"/>
        <end position="341"/>
    </location>
</feature>
<dbReference type="Ensembl" id="ENSOKIT00005082487.1">
    <property type="protein sequence ID" value="ENSOKIP00005077401.1"/>
    <property type="gene ID" value="ENSOKIG00005032366.1"/>
</dbReference>
<feature type="compositionally biased region" description="Basic and acidic residues" evidence="7">
    <location>
        <begin position="833"/>
        <end position="870"/>
    </location>
</feature>
<dbReference type="GO" id="GO:0005886">
    <property type="term" value="C:plasma membrane"/>
    <property type="evidence" value="ECO:0007669"/>
    <property type="project" value="TreeGrafter"/>
</dbReference>
<dbReference type="PANTHER" id="PTHR12308:SF33">
    <property type="entry name" value="ANOCTAMIN"/>
    <property type="match status" value="1"/>
</dbReference>
<feature type="region of interest" description="Disordered" evidence="7">
    <location>
        <begin position="908"/>
        <end position="1037"/>
    </location>
</feature>
<evidence type="ECO:0000313" key="9">
    <source>
        <dbReference type="Ensembl" id="ENSOKIP00005077401.1"/>
    </source>
</evidence>
<protein>
    <recommendedName>
        <fullName evidence="6">Anoctamin</fullName>
    </recommendedName>
</protein>
<reference evidence="9" key="2">
    <citation type="submission" date="2025-09" db="UniProtKB">
        <authorList>
            <consortium name="Ensembl"/>
        </authorList>
    </citation>
    <scope>IDENTIFICATION</scope>
</reference>
<dbReference type="Pfam" id="PF04547">
    <property type="entry name" value="Anoctamin"/>
    <property type="match status" value="1"/>
</dbReference>
<feature type="compositionally biased region" description="Basic and acidic residues" evidence="7">
    <location>
        <begin position="632"/>
        <end position="646"/>
    </location>
</feature>
<name>A0A8C7IUS8_ONCKI</name>
<evidence type="ECO:0000256" key="2">
    <source>
        <dbReference type="ARBA" id="ARBA00009671"/>
    </source>
</evidence>
<feature type="transmembrane region" description="Helical" evidence="6">
    <location>
        <begin position="242"/>
        <end position="263"/>
    </location>
</feature>
<keyword evidence="5 6" id="KW-0472">Membrane</keyword>
<evidence type="ECO:0000256" key="4">
    <source>
        <dbReference type="ARBA" id="ARBA00022989"/>
    </source>
</evidence>
<dbReference type="InterPro" id="IPR049452">
    <property type="entry name" value="Anoctamin_TM"/>
</dbReference>
<evidence type="ECO:0000256" key="5">
    <source>
        <dbReference type="ARBA" id="ARBA00023136"/>
    </source>
</evidence>
<reference evidence="9" key="1">
    <citation type="submission" date="2025-08" db="UniProtKB">
        <authorList>
            <consortium name="Ensembl"/>
        </authorList>
    </citation>
    <scope>IDENTIFICATION</scope>
</reference>
<comment type="subcellular location">
    <subcellularLocation>
        <location evidence="1 6">Membrane</location>
        <topology evidence="1 6">Multi-pass membrane protein</topology>
    </subcellularLocation>
</comment>
<comment type="similarity">
    <text evidence="2 6">Belongs to the anoctamin family.</text>
</comment>
<evidence type="ECO:0000256" key="6">
    <source>
        <dbReference type="RuleBase" id="RU280814"/>
    </source>
</evidence>
<proteinExistence type="inferred from homology"/>
<accession>A0A8C7IUS8</accession>
<gene>
    <name evidence="9" type="primary">ANO8</name>
    <name evidence="9" type="synonym">ano8b</name>
</gene>
<feature type="region of interest" description="Disordered" evidence="7">
    <location>
        <begin position="586"/>
        <end position="653"/>
    </location>
</feature>
<dbReference type="PANTHER" id="PTHR12308">
    <property type="entry name" value="ANOCTAMIN"/>
    <property type="match status" value="1"/>
</dbReference>
<feature type="domain" description="Anoctamin transmembrane" evidence="8">
    <location>
        <begin position="201"/>
        <end position="806"/>
    </location>
</feature>
<evidence type="ECO:0000256" key="3">
    <source>
        <dbReference type="ARBA" id="ARBA00022692"/>
    </source>
</evidence>
<feature type="compositionally biased region" description="Basic and acidic residues" evidence="7">
    <location>
        <begin position="1013"/>
        <end position="1022"/>
    </location>
</feature>
<comment type="caution">
    <text evidence="6">Lacks conserved residue(s) required for the propagation of feature annotation.</text>
</comment>
<sequence>SLFGKRLLQAGRYIMSHKSWMKTVPTENCDVLMTFSDRTDDHTLLWLLNHMRLGIPELIVQIRHHKHTHVHAFFVTATYENLLRGAEEMGLRKSLKQEFGGGTRSFSCEEDYIYENIESELCFFTSQERQSIIKYWLDNLRAKQGEVLHNIHFLEGQPIIPELSGRGVIQQVFPLHEQRILSQLMKSWVQAVCEKQPLDDIRDYFGVKIAMYFAWLGFYTTSMLYPAVIGFVLWVLTESDQTSRDICCVVFALFNVVWATLFLERWKRRGAELAYKWGTLDTPNESLEEPRTQFRGVKRCSPITGCEEFYYPPWRRRVFRWLVSLPICILCLCFVFLAMLLCFELQEFVMGIKEVPRLARFIPKIMLAITVTACDEVYRKIAYWLNDMENYRLQSAYEKHLIIKLVLFQFVNSYLSLFYIGFYLKDMERLKEMLATLLIIRHFVQNVKEVMQPYLYERHKLGELTLRSVWDLLLSALLKYCRLAAGKPQASPTDQKKCLNGGCGVPEEEEGEREEGDSGRFSEGENEESSESLIDCGLKLRKVSFIERGDRKSSGGGCIPTMEDSFLEDGSPTMVEKGMDPASVFETYDDDDDNGVTETKDTGVSANESMAAAPLPSGPESTVTVRHRRRQRSLERADSKTKRESWIDPPEEQESTSLAQAEMESCMQTYEDTFQDYQEMFVQFGYVVLFSSAFPLAAMCALINNIIEIRSDAFKLCTGLQRPFGKRVESIGQWQTAMEAMGLIAIIVNCYLIGQCGQLQRLFPWLSPEMAIISIVILEHFAILLKYIIHVAIPDIPSWVGEEMAKLEYQRREAFKKHERQAQQHYQQLQRRKREEEERQRQTEHQARRERERDEGKDSSGGDHHHDKSHGGKSRSGGGGGGDKPKRPSSLLANNNVMKLKLITPLQSKFSSGSARSPQSPTGNEPKLPGFLSFKFLKSPENKKEAERSQSPSKSFNPGKLFNFGKSEGGSCVNGSQLPRPGEGSQGYDKQLTKSDLNGVPDEIPSPGGDEGENGHHTDSSDPKTLPGGCGGGTNGNDDGMCGSALLLLLRDFQA</sequence>
<dbReference type="GO" id="GO:0005254">
    <property type="term" value="F:chloride channel activity"/>
    <property type="evidence" value="ECO:0007669"/>
    <property type="project" value="TreeGrafter"/>
</dbReference>
<feature type="region of interest" description="Disordered" evidence="7">
    <location>
        <begin position="549"/>
        <end position="571"/>
    </location>
</feature>
<feature type="region of interest" description="Disordered" evidence="7">
    <location>
        <begin position="488"/>
        <end position="533"/>
    </location>
</feature>
<feature type="compositionally biased region" description="Polar residues" evidence="7">
    <location>
        <begin position="908"/>
        <end position="923"/>
    </location>
</feature>